<reference evidence="8 9" key="1">
    <citation type="submission" date="2024-04" db="EMBL/GenBank/DDBJ databases">
        <authorList>
            <consortium name="Genoscope - CEA"/>
            <person name="William W."/>
        </authorList>
    </citation>
    <scope>NUCLEOTIDE SEQUENCE [LARGE SCALE GENOMIC DNA]</scope>
</reference>
<dbReference type="Proteomes" id="UP001497497">
    <property type="component" value="Unassembled WGS sequence"/>
</dbReference>
<dbReference type="EMBL" id="CAXITT010000853">
    <property type="protein sequence ID" value="CAL1546764.1"/>
    <property type="molecule type" value="Genomic_DNA"/>
</dbReference>
<dbReference type="PANTHER" id="PTHR23503:SF8">
    <property type="entry name" value="FACILITATED GLUCOSE TRANSPORTER PROTEIN 1"/>
    <property type="match status" value="1"/>
</dbReference>
<dbReference type="PROSITE" id="PS50850">
    <property type="entry name" value="MFS"/>
    <property type="match status" value="1"/>
</dbReference>
<name>A0AAV2II97_LYMST</name>
<dbReference type="PANTHER" id="PTHR23503">
    <property type="entry name" value="SOLUTE CARRIER FAMILY 2"/>
    <property type="match status" value="1"/>
</dbReference>
<keyword evidence="2" id="KW-0813">Transport</keyword>
<gene>
    <name evidence="8" type="ORF">GSLYS_00020141001</name>
</gene>
<dbReference type="InterPro" id="IPR020846">
    <property type="entry name" value="MFS_dom"/>
</dbReference>
<evidence type="ECO:0000256" key="3">
    <source>
        <dbReference type="ARBA" id="ARBA00022692"/>
    </source>
</evidence>
<protein>
    <recommendedName>
        <fullName evidence="7">Major facilitator superfamily (MFS) profile domain-containing protein</fullName>
    </recommendedName>
</protein>
<sequence>MNTFLSWQDQVEALIYVNIVVSLMIIAFFAIGPISVFWVMLSELFPHSARGTGLNIAILCTMLGFFSHCYIFPLLLSKLHSYTFFVFCGVDLLMAIFVYFYVPETKNKTFAEIAKSWAPVKSLENPLALSTSYKHETTFRQMDSTVYNHEQTDGQNTQF</sequence>
<dbReference type="Gene3D" id="1.20.1250.20">
    <property type="entry name" value="MFS general substrate transporter like domains"/>
    <property type="match status" value="1"/>
</dbReference>
<evidence type="ECO:0000256" key="2">
    <source>
        <dbReference type="ARBA" id="ARBA00022448"/>
    </source>
</evidence>
<evidence type="ECO:0000256" key="6">
    <source>
        <dbReference type="SAM" id="Phobius"/>
    </source>
</evidence>
<keyword evidence="5 6" id="KW-0472">Membrane</keyword>
<feature type="transmembrane region" description="Helical" evidence="6">
    <location>
        <begin position="82"/>
        <end position="102"/>
    </location>
</feature>
<comment type="subcellular location">
    <subcellularLocation>
        <location evidence="1">Membrane</location>
        <topology evidence="1">Multi-pass membrane protein</topology>
    </subcellularLocation>
</comment>
<keyword evidence="3 6" id="KW-0812">Transmembrane</keyword>
<feature type="domain" description="Major facilitator superfamily (MFS) profile" evidence="7">
    <location>
        <begin position="1"/>
        <end position="106"/>
    </location>
</feature>
<dbReference type="AlphaFoldDB" id="A0AAV2II97"/>
<keyword evidence="9" id="KW-1185">Reference proteome</keyword>
<dbReference type="InterPro" id="IPR005828">
    <property type="entry name" value="MFS_sugar_transport-like"/>
</dbReference>
<comment type="caution">
    <text evidence="8">The sequence shown here is derived from an EMBL/GenBank/DDBJ whole genome shotgun (WGS) entry which is preliminary data.</text>
</comment>
<dbReference type="InterPro" id="IPR045263">
    <property type="entry name" value="GLUT"/>
</dbReference>
<organism evidence="8 9">
    <name type="scientific">Lymnaea stagnalis</name>
    <name type="common">Great pond snail</name>
    <name type="synonym">Helix stagnalis</name>
    <dbReference type="NCBI Taxonomy" id="6523"/>
    <lineage>
        <taxon>Eukaryota</taxon>
        <taxon>Metazoa</taxon>
        <taxon>Spiralia</taxon>
        <taxon>Lophotrochozoa</taxon>
        <taxon>Mollusca</taxon>
        <taxon>Gastropoda</taxon>
        <taxon>Heterobranchia</taxon>
        <taxon>Euthyneura</taxon>
        <taxon>Panpulmonata</taxon>
        <taxon>Hygrophila</taxon>
        <taxon>Lymnaeoidea</taxon>
        <taxon>Lymnaeidae</taxon>
        <taxon>Lymnaea</taxon>
    </lineage>
</organism>
<evidence type="ECO:0000256" key="5">
    <source>
        <dbReference type="ARBA" id="ARBA00023136"/>
    </source>
</evidence>
<proteinExistence type="predicted"/>
<feature type="transmembrane region" description="Helical" evidence="6">
    <location>
        <begin position="53"/>
        <end position="76"/>
    </location>
</feature>
<evidence type="ECO:0000256" key="4">
    <source>
        <dbReference type="ARBA" id="ARBA00022989"/>
    </source>
</evidence>
<keyword evidence="4 6" id="KW-1133">Transmembrane helix</keyword>
<dbReference type="InterPro" id="IPR036259">
    <property type="entry name" value="MFS_trans_sf"/>
</dbReference>
<evidence type="ECO:0000256" key="1">
    <source>
        <dbReference type="ARBA" id="ARBA00004141"/>
    </source>
</evidence>
<dbReference type="GO" id="GO:0016020">
    <property type="term" value="C:membrane"/>
    <property type="evidence" value="ECO:0007669"/>
    <property type="project" value="UniProtKB-SubCell"/>
</dbReference>
<evidence type="ECO:0000259" key="7">
    <source>
        <dbReference type="PROSITE" id="PS50850"/>
    </source>
</evidence>
<evidence type="ECO:0000313" key="8">
    <source>
        <dbReference type="EMBL" id="CAL1546764.1"/>
    </source>
</evidence>
<accession>A0AAV2II97</accession>
<dbReference type="GO" id="GO:0015149">
    <property type="term" value="F:hexose transmembrane transporter activity"/>
    <property type="evidence" value="ECO:0007669"/>
    <property type="project" value="TreeGrafter"/>
</dbReference>
<evidence type="ECO:0000313" key="9">
    <source>
        <dbReference type="Proteomes" id="UP001497497"/>
    </source>
</evidence>
<dbReference type="Pfam" id="PF00083">
    <property type="entry name" value="Sugar_tr"/>
    <property type="match status" value="1"/>
</dbReference>
<dbReference type="SUPFAM" id="SSF103473">
    <property type="entry name" value="MFS general substrate transporter"/>
    <property type="match status" value="1"/>
</dbReference>
<feature type="transmembrane region" description="Helical" evidence="6">
    <location>
        <begin position="15"/>
        <end position="41"/>
    </location>
</feature>